<feature type="domain" description="SpoVT-AbrB" evidence="1">
    <location>
        <begin position="4"/>
        <end position="49"/>
    </location>
</feature>
<protein>
    <recommendedName>
        <fullName evidence="1">SpoVT-AbrB domain-containing protein</fullName>
    </recommendedName>
</protein>
<sequence>MYITQATIKGQVLIPVELRKKYHIQKGSKFAVLEGVNEIVLKPLKENPIEYGHGLIKGVKGKSALKELLVDRKKEAKR</sequence>
<dbReference type="GO" id="GO:0003677">
    <property type="term" value="F:DNA binding"/>
    <property type="evidence" value="ECO:0007669"/>
    <property type="project" value="InterPro"/>
</dbReference>
<dbReference type="Pfam" id="PF04014">
    <property type="entry name" value="MazE_antitoxin"/>
    <property type="match status" value="1"/>
</dbReference>
<dbReference type="Gene3D" id="2.10.260.10">
    <property type="match status" value="1"/>
</dbReference>
<proteinExistence type="predicted"/>
<gene>
    <name evidence="2" type="ORF">MNBD_UNCLBAC01-259</name>
</gene>
<organism evidence="2">
    <name type="scientific">hydrothermal vent metagenome</name>
    <dbReference type="NCBI Taxonomy" id="652676"/>
    <lineage>
        <taxon>unclassified sequences</taxon>
        <taxon>metagenomes</taxon>
        <taxon>ecological metagenomes</taxon>
    </lineage>
</organism>
<name>A0A3B1D2N1_9ZZZZ</name>
<dbReference type="InterPro" id="IPR037914">
    <property type="entry name" value="SpoVT-AbrB_sf"/>
</dbReference>
<dbReference type="AlphaFoldDB" id="A0A3B1D2N1"/>
<accession>A0A3B1D2N1</accession>
<dbReference type="SUPFAM" id="SSF89447">
    <property type="entry name" value="AbrB/MazE/MraZ-like"/>
    <property type="match status" value="1"/>
</dbReference>
<dbReference type="InterPro" id="IPR007159">
    <property type="entry name" value="SpoVT-AbrB_dom"/>
</dbReference>
<evidence type="ECO:0000259" key="1">
    <source>
        <dbReference type="SMART" id="SM00966"/>
    </source>
</evidence>
<dbReference type="EMBL" id="UOGJ01000022">
    <property type="protein sequence ID" value="VAX34992.1"/>
    <property type="molecule type" value="Genomic_DNA"/>
</dbReference>
<dbReference type="SMART" id="SM00966">
    <property type="entry name" value="SpoVT_AbrB"/>
    <property type="match status" value="1"/>
</dbReference>
<evidence type="ECO:0000313" key="2">
    <source>
        <dbReference type="EMBL" id="VAX34992.1"/>
    </source>
</evidence>
<reference evidence="2" key="1">
    <citation type="submission" date="2018-06" db="EMBL/GenBank/DDBJ databases">
        <authorList>
            <person name="Zhirakovskaya E."/>
        </authorList>
    </citation>
    <scope>NUCLEOTIDE SEQUENCE</scope>
</reference>